<evidence type="ECO:0000313" key="2">
    <source>
        <dbReference type="Proteomes" id="UP000305939"/>
    </source>
</evidence>
<dbReference type="OrthoDB" id="1144359at2"/>
<dbReference type="EMBL" id="SSMC01000003">
    <property type="protein sequence ID" value="THD66697.1"/>
    <property type="molecule type" value="Genomic_DNA"/>
</dbReference>
<keyword evidence="2" id="KW-1185">Reference proteome</keyword>
<dbReference type="Proteomes" id="UP000305939">
    <property type="component" value="Unassembled WGS sequence"/>
</dbReference>
<dbReference type="AlphaFoldDB" id="A0A4S3M0Y8"/>
<evidence type="ECO:0000313" key="1">
    <source>
        <dbReference type="EMBL" id="THD66697.1"/>
    </source>
</evidence>
<organism evidence="1 2">
    <name type="scientific">Robertkochia marina</name>
    <dbReference type="NCBI Taxonomy" id="1227945"/>
    <lineage>
        <taxon>Bacteria</taxon>
        <taxon>Pseudomonadati</taxon>
        <taxon>Bacteroidota</taxon>
        <taxon>Flavobacteriia</taxon>
        <taxon>Flavobacteriales</taxon>
        <taxon>Flavobacteriaceae</taxon>
        <taxon>Robertkochia</taxon>
    </lineage>
</organism>
<reference evidence="1 2" key="1">
    <citation type="submission" date="2019-04" db="EMBL/GenBank/DDBJ databases">
        <title>Draft genome sequence of Robertkochia marina CC-AMO-30D.</title>
        <authorList>
            <person name="Hameed A."/>
            <person name="Lin S.-Y."/>
            <person name="Shahina M."/>
            <person name="Lai W.-A."/>
            <person name="Young C.-C."/>
        </authorList>
    </citation>
    <scope>NUCLEOTIDE SEQUENCE [LARGE SCALE GENOMIC DNA]</scope>
    <source>
        <strain evidence="1 2">CC-AMO-30D</strain>
    </source>
</reference>
<protein>
    <submittedName>
        <fullName evidence="1">STAS/SEC14 domain-containing protein</fullName>
    </submittedName>
</protein>
<comment type="caution">
    <text evidence="1">The sequence shown here is derived from an EMBL/GenBank/DDBJ whole genome shotgun (WGS) entry which is preliminary data.</text>
</comment>
<sequence length="131" mass="15121">MEAFPPFPEKLIDTEKIDTGTFYIYPGFVIGIISEGANLKLEQLSSLVLLYEKYFSTKDFVYISYRVNSYSIDPTVYPYLLEIKTLKGIAVVTEKESFRQNFQIEKVFYSGNIRIFPTILEAISWANSMVD</sequence>
<gene>
    <name evidence="1" type="ORF">E7Z59_13000</name>
</gene>
<dbReference type="RefSeq" id="WP_136336767.1">
    <property type="nucleotide sequence ID" value="NZ_QXMP01000003.1"/>
</dbReference>
<name>A0A4S3M0Y8_9FLAO</name>
<accession>A0A4S3M0Y8</accession>
<proteinExistence type="predicted"/>